<dbReference type="PANTHER" id="PTHR31928">
    <property type="entry name" value="EXPRESSED PROTEIN"/>
    <property type="match status" value="1"/>
</dbReference>
<dbReference type="AlphaFoldDB" id="A0A1D6G6P7"/>
<organism evidence="3">
    <name type="scientific">Zea mays</name>
    <name type="common">Maize</name>
    <dbReference type="NCBI Taxonomy" id="4577"/>
    <lineage>
        <taxon>Eukaryota</taxon>
        <taxon>Viridiplantae</taxon>
        <taxon>Streptophyta</taxon>
        <taxon>Embryophyta</taxon>
        <taxon>Tracheophyta</taxon>
        <taxon>Spermatophyta</taxon>
        <taxon>Magnoliopsida</taxon>
        <taxon>Liliopsida</taxon>
        <taxon>Poales</taxon>
        <taxon>Poaceae</taxon>
        <taxon>PACMAD clade</taxon>
        <taxon>Panicoideae</taxon>
        <taxon>Andropogonodae</taxon>
        <taxon>Andropogoneae</taxon>
        <taxon>Tripsacinae</taxon>
        <taxon>Zea</taxon>
    </lineage>
</organism>
<sequence>MASLTPGILLKVLKNINSDVKFIYVEKVQSSIPVPILVRVRPVPGRNPCIGNPKDLMQMSTPSGITEAPDHQRRTSKSADMSESEKENLQRKVVIKEQKIVVASRYMLGVSSNNGKITSLNSSIDSDKSNGGSTISEPNKKSVAPKVRQEAKPQLVSTKQEISKDTRKNGGASPSPNGCAVVKKQMPKESKKESATERRSPPKLYKSSPTPARTSPTKLGPAAKQNGNSSPVPSISTVKRRVTETIY</sequence>
<dbReference type="PANTHER" id="PTHR31928:SF2">
    <property type="entry name" value="EXPRESSED PROTEIN"/>
    <property type="match status" value="1"/>
</dbReference>
<protein>
    <submittedName>
        <fullName evidence="3">DUF936 family protein</fullName>
    </submittedName>
</protein>
<proteinExistence type="predicted"/>
<dbReference type="InParanoid" id="A0A1D6G6P7"/>
<evidence type="ECO:0000256" key="1">
    <source>
        <dbReference type="SAM" id="MobiDB-lite"/>
    </source>
</evidence>
<name>A0A1D6G6P7_MAIZE</name>
<feature type="compositionally biased region" description="Polar residues" evidence="1">
    <location>
        <begin position="207"/>
        <end position="217"/>
    </location>
</feature>
<feature type="region of interest" description="Disordered" evidence="1">
    <location>
        <begin position="112"/>
        <end position="247"/>
    </location>
</feature>
<evidence type="ECO:0000259" key="2">
    <source>
        <dbReference type="Pfam" id="PF06075"/>
    </source>
</evidence>
<reference evidence="3" key="1">
    <citation type="submission" date="2015-12" db="EMBL/GenBank/DDBJ databases">
        <title>Update maize B73 reference genome by single molecule sequencing technologies.</title>
        <authorList>
            <consortium name="Maize Genome Sequencing Project"/>
            <person name="Ware D."/>
        </authorList>
    </citation>
    <scope>NUCLEOTIDE SEQUENCE</scope>
    <source>
        <tissue evidence="3">Seedling</tissue>
    </source>
</reference>
<dbReference type="InterPro" id="IPR010341">
    <property type="entry name" value="DUF936_pln"/>
</dbReference>
<feature type="region of interest" description="Disordered" evidence="1">
    <location>
        <begin position="63"/>
        <end position="90"/>
    </location>
</feature>
<dbReference type="PaxDb" id="4577-GRMZM2G061354_P01"/>
<feature type="domain" description="DUF936" evidence="2">
    <location>
        <begin position="21"/>
        <end position="57"/>
    </location>
</feature>
<accession>A0A1D6G6P7</accession>
<dbReference type="ExpressionAtlas" id="A0A1D6G6P7">
    <property type="expression patterns" value="baseline and differential"/>
</dbReference>
<feature type="compositionally biased region" description="Polar residues" evidence="1">
    <location>
        <begin position="225"/>
        <end position="237"/>
    </location>
</feature>
<gene>
    <name evidence="3" type="ORF">ZEAMMB73_Zm00001d012110</name>
</gene>
<evidence type="ECO:0000313" key="3">
    <source>
        <dbReference type="EMBL" id="AQK98865.1"/>
    </source>
</evidence>
<dbReference type="InterPro" id="IPR048297">
    <property type="entry name" value="DUF936_dom_pln"/>
</dbReference>
<dbReference type="Pfam" id="PF06075">
    <property type="entry name" value="DUF936"/>
    <property type="match status" value="1"/>
</dbReference>
<dbReference type="eggNOG" id="ENOG502QQJS">
    <property type="taxonomic scope" value="Eukaryota"/>
</dbReference>
<dbReference type="EMBL" id="CM000784">
    <property type="protein sequence ID" value="AQK98865.1"/>
    <property type="molecule type" value="Genomic_DNA"/>
</dbReference>
<feature type="compositionally biased region" description="Basic and acidic residues" evidence="1">
    <location>
        <begin position="186"/>
        <end position="200"/>
    </location>
</feature>
<feature type="compositionally biased region" description="Polar residues" evidence="1">
    <location>
        <begin position="112"/>
        <end position="137"/>
    </location>
</feature>